<evidence type="ECO:0000256" key="1">
    <source>
        <dbReference type="ARBA" id="ARBA00004651"/>
    </source>
</evidence>
<dbReference type="NCBIfam" id="TIGR00853">
    <property type="entry name" value="pts-lac"/>
    <property type="match status" value="1"/>
</dbReference>
<accession>A0A1L8R4X8</accession>
<feature type="transmembrane region" description="Helical" evidence="17">
    <location>
        <begin position="343"/>
        <end position="363"/>
    </location>
</feature>
<gene>
    <name evidence="20" type="ORF">RU96_GL000577</name>
</gene>
<evidence type="ECO:0000313" key="21">
    <source>
        <dbReference type="Proteomes" id="UP000182835"/>
    </source>
</evidence>
<organism evidence="20 21">
    <name type="scientific">Enterococcus canintestini</name>
    <dbReference type="NCBI Taxonomy" id="317010"/>
    <lineage>
        <taxon>Bacteria</taxon>
        <taxon>Bacillati</taxon>
        <taxon>Bacillota</taxon>
        <taxon>Bacilli</taxon>
        <taxon>Lactobacillales</taxon>
        <taxon>Enterococcaceae</taxon>
        <taxon>Enterococcus</taxon>
    </lineage>
</organism>
<keyword evidence="9" id="KW-0598">Phosphotransferase system</keyword>
<dbReference type="SUPFAM" id="SSF52794">
    <property type="entry name" value="PTS system IIB component-like"/>
    <property type="match status" value="1"/>
</dbReference>
<feature type="transmembrane region" description="Helical" evidence="17">
    <location>
        <begin position="383"/>
        <end position="411"/>
    </location>
</feature>
<comment type="caution">
    <text evidence="20">The sequence shown here is derived from an EMBL/GenBank/DDBJ whole genome shotgun (WGS) entry which is preliminary data.</text>
</comment>
<keyword evidence="13 17" id="KW-0472">Membrane</keyword>
<sequence>MGGKKMNKIIQTIEKWKPFFEKVSKNSYLSAIKNGFVSCMPVVIFSSIFLLIAYVPNIFGFYWSENTEAMIMTPYNFTMGFLAVGVVATTAKALTDNFNRDMPKTNQINIIAPMVASICGLLLLATDRLEGGISTGYLGSSGLLAAFIVAFVTVNVYRFCVKRNITIRLPEEVPPNISQAFKDIIPFGFAIIIFWVFDFAFRSAFEMNFAQGVITFFQPLFTAADGWIGLAIIYGAMAFFWFIGIHGPSIVEPAVSAIYYVNIAANVSGFQAGEHATKLLTPGLQYFVATLGRTGATFVVPFLFIFFAKSKANKAIGKAAVVPTSFGVNEPILFGGPLVLNPVFFIPFITAPIINVWLFKFFVDFLGMNSFLYVLPWTFPGPIGLILGTGFSPLSFVLAVVLPLVDALIYYPFFKSYDLQRYEEEQAEVNKEKIVESDEDAIVTLVSDTVISDEKNVLVLCAGGGTSGLLANALNKGAQEFNVNVKAAAAAWGAHQDMLADYDLIVLAPQVATNLPDLQKDCDRLGISCIATEGAEYIALTRDPKKSLEFVLNILKHKGGNTDDVVIA</sequence>
<feature type="domain" description="PTS EIIB type-3" evidence="18">
    <location>
        <begin position="454"/>
        <end position="557"/>
    </location>
</feature>
<evidence type="ECO:0000256" key="5">
    <source>
        <dbReference type="ARBA" id="ARBA00022475"/>
    </source>
</evidence>
<evidence type="ECO:0000256" key="14">
    <source>
        <dbReference type="ARBA" id="ARBA00029639"/>
    </source>
</evidence>
<feature type="transmembrane region" description="Helical" evidence="17">
    <location>
        <begin position="107"/>
        <end position="125"/>
    </location>
</feature>
<dbReference type="InterPro" id="IPR003501">
    <property type="entry name" value="PTS_EIIB_2/3"/>
</dbReference>
<evidence type="ECO:0000256" key="9">
    <source>
        <dbReference type="ARBA" id="ARBA00022683"/>
    </source>
</evidence>
<feature type="transmembrane region" description="Helical" evidence="17">
    <location>
        <begin position="221"/>
        <end position="242"/>
    </location>
</feature>
<keyword evidence="12 17" id="KW-1133">Transmembrane helix</keyword>
<dbReference type="NCBIfam" id="TIGR00394">
    <property type="entry name" value="lac_pts_IIC"/>
    <property type="match status" value="1"/>
</dbReference>
<dbReference type="GO" id="GO:1901264">
    <property type="term" value="P:carbohydrate derivative transport"/>
    <property type="evidence" value="ECO:0007669"/>
    <property type="project" value="TreeGrafter"/>
</dbReference>
<evidence type="ECO:0000256" key="8">
    <source>
        <dbReference type="ARBA" id="ARBA00022679"/>
    </source>
</evidence>
<name>A0A1L8R4X8_9ENTE</name>
<dbReference type="InterPro" id="IPR004801">
    <property type="entry name" value="LacE"/>
</dbReference>
<feature type="modified residue" description="Phosphocysteine; by EIIA" evidence="16">
    <location>
        <position position="461"/>
    </location>
</feature>
<evidence type="ECO:0000256" key="3">
    <source>
        <dbReference type="ARBA" id="ARBA00020834"/>
    </source>
</evidence>
<protein>
    <recommendedName>
        <fullName evidence="3">PTS system lactose-specific EIICB component</fullName>
        <ecNumber evidence="2">2.7.1.207</ecNumber>
    </recommendedName>
    <alternativeName>
        <fullName evidence="14">EIICB-Lac</fullName>
    </alternativeName>
</protein>
<dbReference type="InterPro" id="IPR013012">
    <property type="entry name" value="PTS_EIIB_3"/>
</dbReference>
<dbReference type="Pfam" id="PF02302">
    <property type="entry name" value="PTS_IIB"/>
    <property type="match status" value="1"/>
</dbReference>
<evidence type="ECO:0000256" key="2">
    <source>
        <dbReference type="ARBA" id="ARBA00012802"/>
    </source>
</evidence>
<feature type="transmembrane region" description="Helical" evidence="17">
    <location>
        <begin position="284"/>
        <end position="308"/>
    </location>
</feature>
<evidence type="ECO:0000256" key="4">
    <source>
        <dbReference type="ARBA" id="ARBA00022448"/>
    </source>
</evidence>
<dbReference type="Gene3D" id="3.40.50.2300">
    <property type="match status" value="1"/>
</dbReference>
<keyword evidence="7" id="KW-0762">Sugar transport</keyword>
<keyword evidence="6" id="KW-0597">Phosphoprotein</keyword>
<dbReference type="GO" id="GO:0016301">
    <property type="term" value="F:kinase activity"/>
    <property type="evidence" value="ECO:0007669"/>
    <property type="project" value="UniProtKB-KW"/>
</dbReference>
<keyword evidence="11" id="KW-0418">Kinase</keyword>
<dbReference type="GO" id="GO:0005886">
    <property type="term" value="C:plasma membrane"/>
    <property type="evidence" value="ECO:0007669"/>
    <property type="project" value="UniProtKB-SubCell"/>
</dbReference>
<feature type="domain" description="PTS EIIC type-3" evidence="19">
    <location>
        <begin position="13"/>
        <end position="413"/>
    </location>
</feature>
<dbReference type="InterPro" id="IPR051088">
    <property type="entry name" value="PTS_Sugar-EIIC/EIIB"/>
</dbReference>
<evidence type="ECO:0000256" key="7">
    <source>
        <dbReference type="ARBA" id="ARBA00022597"/>
    </source>
</evidence>
<dbReference type="GO" id="GO:0022869">
    <property type="term" value="F:protein-N(PI)-phosphohistidine-lactose phosphotransferase system transporter activity"/>
    <property type="evidence" value="ECO:0007669"/>
    <property type="project" value="InterPro"/>
</dbReference>
<dbReference type="PROSITE" id="PS51105">
    <property type="entry name" value="PTS_EIIC_TYPE_3"/>
    <property type="match status" value="1"/>
</dbReference>
<dbReference type="InterPro" id="IPR003352">
    <property type="entry name" value="PTS_EIIC"/>
</dbReference>
<dbReference type="AlphaFoldDB" id="A0A1L8R4X8"/>
<dbReference type="Proteomes" id="UP000182835">
    <property type="component" value="Unassembled WGS sequence"/>
</dbReference>
<evidence type="ECO:0000256" key="12">
    <source>
        <dbReference type="ARBA" id="ARBA00022989"/>
    </source>
</evidence>
<dbReference type="CDD" id="cd05565">
    <property type="entry name" value="PTS_IIB_lactose"/>
    <property type="match status" value="1"/>
</dbReference>
<proteinExistence type="predicted"/>
<dbReference type="InterPro" id="IPR036095">
    <property type="entry name" value="PTS_EIIB-like_sf"/>
</dbReference>
<evidence type="ECO:0000256" key="17">
    <source>
        <dbReference type="SAM" id="Phobius"/>
    </source>
</evidence>
<evidence type="ECO:0000256" key="16">
    <source>
        <dbReference type="PROSITE-ProRule" id="PRU00423"/>
    </source>
</evidence>
<dbReference type="PANTHER" id="PTHR33989">
    <property type="match status" value="1"/>
</dbReference>
<evidence type="ECO:0000256" key="6">
    <source>
        <dbReference type="ARBA" id="ARBA00022553"/>
    </source>
</evidence>
<comment type="subcellular location">
    <subcellularLocation>
        <location evidence="1">Cell membrane</location>
        <topology evidence="1">Multi-pass membrane protein</topology>
    </subcellularLocation>
</comment>
<feature type="transmembrane region" description="Helical" evidence="17">
    <location>
        <begin position="35"/>
        <end position="55"/>
    </location>
</feature>
<feature type="transmembrane region" description="Helical" evidence="17">
    <location>
        <begin position="137"/>
        <end position="159"/>
    </location>
</feature>
<evidence type="ECO:0000259" key="19">
    <source>
        <dbReference type="PROSITE" id="PS51105"/>
    </source>
</evidence>
<keyword evidence="8" id="KW-0808">Transferase</keyword>
<dbReference type="EMBL" id="JXKG01000013">
    <property type="protein sequence ID" value="OJG14823.1"/>
    <property type="molecule type" value="Genomic_DNA"/>
</dbReference>
<evidence type="ECO:0000313" key="20">
    <source>
        <dbReference type="EMBL" id="OJG14823.1"/>
    </source>
</evidence>
<keyword evidence="10 17" id="KW-0812">Transmembrane</keyword>
<reference evidence="20 21" key="1">
    <citation type="submission" date="2014-12" db="EMBL/GenBank/DDBJ databases">
        <title>Draft genome sequences of 29 type strains of Enterococci.</title>
        <authorList>
            <person name="Zhong Z."/>
            <person name="Sun Z."/>
            <person name="Liu W."/>
            <person name="Zhang W."/>
            <person name="Zhang H."/>
        </authorList>
    </citation>
    <scope>NUCLEOTIDE SEQUENCE [LARGE SCALE GENOMIC DNA]</scope>
    <source>
        <strain evidence="20 21">DSM 21207</strain>
    </source>
</reference>
<dbReference type="InterPro" id="IPR041713">
    <property type="entry name" value="PTS_IIB"/>
</dbReference>
<evidence type="ECO:0000256" key="11">
    <source>
        <dbReference type="ARBA" id="ARBA00022777"/>
    </source>
</evidence>
<dbReference type="InterPro" id="IPR004501">
    <property type="entry name" value="PTS_EIIC_3"/>
</dbReference>
<feature type="transmembrane region" description="Helical" evidence="17">
    <location>
        <begin position="180"/>
        <end position="201"/>
    </location>
</feature>
<dbReference type="STRING" id="317010.RU96_GL000577"/>
<evidence type="ECO:0000256" key="13">
    <source>
        <dbReference type="ARBA" id="ARBA00023136"/>
    </source>
</evidence>
<keyword evidence="5" id="KW-1003">Cell membrane</keyword>
<dbReference type="GO" id="GO:0009401">
    <property type="term" value="P:phosphoenolpyruvate-dependent sugar phosphotransferase system"/>
    <property type="evidence" value="ECO:0007669"/>
    <property type="project" value="UniProtKB-KW"/>
</dbReference>
<dbReference type="PROSITE" id="PS51100">
    <property type="entry name" value="PTS_EIIB_TYPE_3"/>
    <property type="match status" value="1"/>
</dbReference>
<evidence type="ECO:0000259" key="18">
    <source>
        <dbReference type="PROSITE" id="PS51100"/>
    </source>
</evidence>
<dbReference type="PANTHER" id="PTHR33989:SF8">
    <property type="entry name" value="PERMEASE IIC COMPONENT"/>
    <property type="match status" value="1"/>
</dbReference>
<feature type="transmembrane region" description="Helical" evidence="17">
    <location>
        <begin position="75"/>
        <end position="95"/>
    </location>
</feature>
<dbReference type="Pfam" id="PF02378">
    <property type="entry name" value="PTS_EIIC"/>
    <property type="match status" value="1"/>
</dbReference>
<comment type="catalytic activity">
    <reaction evidence="15">
        <text>lactose(out) + N(pros)-phospho-L-histidyl-[protein] = lactose 6-phosphate(in) + L-histidyl-[protein]</text>
        <dbReference type="Rhea" id="RHEA:42400"/>
        <dbReference type="Rhea" id="RHEA-COMP:9745"/>
        <dbReference type="Rhea" id="RHEA-COMP:9746"/>
        <dbReference type="ChEBI" id="CHEBI:17716"/>
        <dbReference type="ChEBI" id="CHEBI:29979"/>
        <dbReference type="ChEBI" id="CHEBI:64837"/>
        <dbReference type="ChEBI" id="CHEBI:79080"/>
        <dbReference type="EC" id="2.7.1.207"/>
    </reaction>
</comment>
<evidence type="ECO:0000256" key="15">
    <source>
        <dbReference type="ARBA" id="ARBA00048444"/>
    </source>
</evidence>
<keyword evidence="4" id="KW-0813">Transport</keyword>
<dbReference type="NCBIfam" id="TIGR00410">
    <property type="entry name" value="lacE"/>
    <property type="match status" value="1"/>
</dbReference>
<evidence type="ECO:0000256" key="10">
    <source>
        <dbReference type="ARBA" id="ARBA00022692"/>
    </source>
</evidence>
<dbReference type="EC" id="2.7.1.207" evidence="2"/>